<reference evidence="2" key="1">
    <citation type="submission" date="2013-10" db="EMBL/GenBank/DDBJ databases">
        <title>Genomic analysis of the causative agents of coccidiosis in chickens.</title>
        <authorList>
            <person name="Reid A.J."/>
            <person name="Blake D."/>
            <person name="Billington K."/>
            <person name="Browne H."/>
            <person name="Dunn M."/>
            <person name="Hung S."/>
            <person name="Kawahara F."/>
            <person name="Miranda-Saavedra D."/>
            <person name="Mourier T."/>
            <person name="Nagra H."/>
            <person name="Otto T.D."/>
            <person name="Rawlings N."/>
            <person name="Sanchez A."/>
            <person name="Sanders M."/>
            <person name="Subramaniam C."/>
            <person name="Tay Y."/>
            <person name="Dear P."/>
            <person name="Doerig C."/>
            <person name="Gruber A."/>
            <person name="Parkinson J."/>
            <person name="Shirley M."/>
            <person name="Wan K.L."/>
            <person name="Berriman M."/>
            <person name="Tomley F."/>
            <person name="Pain A."/>
        </authorList>
    </citation>
    <scope>NUCLEOTIDE SEQUENCE</scope>
    <source>
        <strain evidence="2">Houghton</strain>
    </source>
</reference>
<gene>
    <name evidence="2" type="ORF">EAH_00066460</name>
</gene>
<accession>U6GEB7</accession>
<keyword evidence="3" id="KW-1185">Reference proteome</keyword>
<organism evidence="2 3">
    <name type="scientific">Eimeria acervulina</name>
    <name type="common">Coccidian parasite</name>
    <dbReference type="NCBI Taxonomy" id="5801"/>
    <lineage>
        <taxon>Eukaryota</taxon>
        <taxon>Sar</taxon>
        <taxon>Alveolata</taxon>
        <taxon>Apicomplexa</taxon>
        <taxon>Conoidasida</taxon>
        <taxon>Coccidia</taxon>
        <taxon>Eucoccidiorida</taxon>
        <taxon>Eimeriorina</taxon>
        <taxon>Eimeriidae</taxon>
        <taxon>Eimeria</taxon>
    </lineage>
</organism>
<dbReference type="AlphaFoldDB" id="U6GEB7"/>
<evidence type="ECO:0000256" key="1">
    <source>
        <dbReference type="SAM" id="MobiDB-lite"/>
    </source>
</evidence>
<sequence length="41" mass="4090">GSGSRAQGLSLGVETHHGTHLSPSTDTAAAEEGNNTSKRNG</sequence>
<protein>
    <submittedName>
        <fullName evidence="2">Uncharacterized protein</fullName>
    </submittedName>
</protein>
<evidence type="ECO:0000313" key="2">
    <source>
        <dbReference type="EMBL" id="CDI77887.1"/>
    </source>
</evidence>
<dbReference type="RefSeq" id="XP_013251818.1">
    <property type="nucleotide sequence ID" value="XM_013396364.1"/>
</dbReference>
<dbReference type="EMBL" id="HG670763">
    <property type="protein sequence ID" value="CDI77887.1"/>
    <property type="molecule type" value="Genomic_DNA"/>
</dbReference>
<feature type="region of interest" description="Disordered" evidence="1">
    <location>
        <begin position="1"/>
        <end position="41"/>
    </location>
</feature>
<evidence type="ECO:0000313" key="3">
    <source>
        <dbReference type="Proteomes" id="UP000018050"/>
    </source>
</evidence>
<dbReference type="Proteomes" id="UP000018050">
    <property type="component" value="Unassembled WGS sequence"/>
</dbReference>
<dbReference type="GeneID" id="25274716"/>
<feature type="compositionally biased region" description="Polar residues" evidence="1">
    <location>
        <begin position="21"/>
        <end position="41"/>
    </location>
</feature>
<feature type="non-terminal residue" evidence="2">
    <location>
        <position position="1"/>
    </location>
</feature>
<name>U6GEB7_EIMAC</name>
<proteinExistence type="predicted"/>
<reference evidence="2" key="2">
    <citation type="submission" date="2013-10" db="EMBL/GenBank/DDBJ databases">
        <authorList>
            <person name="Aslett M."/>
        </authorList>
    </citation>
    <scope>NUCLEOTIDE SEQUENCE</scope>
    <source>
        <strain evidence="2">Houghton</strain>
    </source>
</reference>
<dbReference type="VEuPathDB" id="ToxoDB:EAH_00066460"/>